<dbReference type="RefSeq" id="WP_013255066.1">
    <property type="nucleotide sequence ID" value="NC_014364.1"/>
</dbReference>
<protein>
    <submittedName>
        <fullName evidence="1">Uncharacterized protein</fullName>
    </submittedName>
</protein>
<gene>
    <name evidence="1" type="ordered locus">Spirs_2491</name>
</gene>
<dbReference type="EMBL" id="CP002116">
    <property type="protein sequence ID" value="ADK81604.1"/>
    <property type="molecule type" value="Genomic_DNA"/>
</dbReference>
<dbReference type="Proteomes" id="UP000002318">
    <property type="component" value="Chromosome"/>
</dbReference>
<reference evidence="1 2" key="1">
    <citation type="journal article" date="2010" name="Stand. Genomic Sci.">
        <title>Complete genome sequence of Spirochaeta smaragdinae type strain (SEBR 4228).</title>
        <authorList>
            <person name="Mavromatis K."/>
            <person name="Yasawong M."/>
            <person name="Chertkov O."/>
            <person name="Lapidus A."/>
            <person name="Lucas S."/>
            <person name="Nolan M."/>
            <person name="Del Rio T.G."/>
            <person name="Tice H."/>
            <person name="Cheng J.F."/>
            <person name="Pitluck S."/>
            <person name="Liolios K."/>
            <person name="Ivanova N."/>
            <person name="Tapia R."/>
            <person name="Han C."/>
            <person name="Bruce D."/>
            <person name="Goodwin L."/>
            <person name="Pati A."/>
            <person name="Chen A."/>
            <person name="Palaniappan K."/>
            <person name="Land M."/>
            <person name="Hauser L."/>
            <person name="Chang Y.J."/>
            <person name="Jeffries C.D."/>
            <person name="Detter J.C."/>
            <person name="Rohde M."/>
            <person name="Brambilla E."/>
            <person name="Spring S."/>
            <person name="Goker M."/>
            <person name="Sikorski J."/>
            <person name="Woyke T."/>
            <person name="Bristow J."/>
            <person name="Eisen J.A."/>
            <person name="Markowitz V."/>
            <person name="Hugenholtz P."/>
            <person name="Klenk H.P."/>
            <person name="Kyrpides N.C."/>
        </authorList>
    </citation>
    <scope>NUCLEOTIDE SEQUENCE [LARGE SCALE GENOMIC DNA]</scope>
    <source>
        <strain evidence="2">DSM 11293 / JCM 15392 / SEBR 4228</strain>
    </source>
</reference>
<organism evidence="1 2">
    <name type="scientific">Sediminispirochaeta smaragdinae (strain DSM 11293 / JCM 15392 / SEBR 4228)</name>
    <name type="common">Spirochaeta smaragdinae</name>
    <dbReference type="NCBI Taxonomy" id="573413"/>
    <lineage>
        <taxon>Bacteria</taxon>
        <taxon>Pseudomonadati</taxon>
        <taxon>Spirochaetota</taxon>
        <taxon>Spirochaetia</taxon>
        <taxon>Spirochaetales</taxon>
        <taxon>Spirochaetaceae</taxon>
        <taxon>Sediminispirochaeta</taxon>
    </lineage>
</organism>
<dbReference type="AlphaFoldDB" id="E1R3H3"/>
<name>E1R3H3_SEDSS</name>
<dbReference type="KEGG" id="ssm:Spirs_2491"/>
<dbReference type="HOGENOM" id="CLU_1199186_0_0_12"/>
<sequence>MEIDRLVGSDGKLVTVKLDSEVAGDGAKSLDELVGGEVASGEGAGWWSITAVGETSAFASVLENGELFWDDGSLVPESGDACAFLEESEKADIQSFSIDFNKNEIDVTTLSDKVKRYRSGKTDMTGGLEGLTTLDVTDAAGYVINNFIKVIRQSASGTIIKNDVDGSPIYIKGVIQKSTDKGEKEAFIWAKVIILSSSLGASGEDAQNFSSSFRIAPGDPDPTLYIREAA</sequence>
<dbReference type="STRING" id="573413.Spirs_2491"/>
<evidence type="ECO:0000313" key="2">
    <source>
        <dbReference type="Proteomes" id="UP000002318"/>
    </source>
</evidence>
<proteinExistence type="predicted"/>
<evidence type="ECO:0000313" key="1">
    <source>
        <dbReference type="EMBL" id="ADK81604.1"/>
    </source>
</evidence>
<keyword evidence="2" id="KW-1185">Reference proteome</keyword>
<accession>E1R3H3</accession>